<dbReference type="Gene3D" id="2.40.30.170">
    <property type="match status" value="1"/>
</dbReference>
<dbReference type="Pfam" id="PF25917">
    <property type="entry name" value="BSH_RND"/>
    <property type="match status" value="1"/>
</dbReference>
<dbReference type="AlphaFoldDB" id="A0A4R6QU30"/>
<dbReference type="PANTHER" id="PTHR30469">
    <property type="entry name" value="MULTIDRUG RESISTANCE PROTEIN MDTA"/>
    <property type="match status" value="1"/>
</dbReference>
<dbReference type="EMBL" id="SNXS01000001">
    <property type="protein sequence ID" value="TDP74272.1"/>
    <property type="molecule type" value="Genomic_DNA"/>
</dbReference>
<dbReference type="Proteomes" id="UP000295361">
    <property type="component" value="Unassembled WGS sequence"/>
</dbReference>
<keyword evidence="2" id="KW-0175">Coiled coil</keyword>
<reference evidence="7 8" key="1">
    <citation type="submission" date="2019-03" db="EMBL/GenBank/DDBJ databases">
        <title>Genomic Encyclopedia of Type Strains, Phase IV (KMG-IV): sequencing the most valuable type-strain genomes for metagenomic binning, comparative biology and taxonomic classification.</title>
        <authorList>
            <person name="Goeker M."/>
        </authorList>
    </citation>
    <scope>NUCLEOTIDE SEQUENCE [LARGE SCALE GENOMIC DNA]</scope>
    <source>
        <strain evidence="7 8">DSM 16998</strain>
    </source>
</reference>
<gene>
    <name evidence="7" type="ORF">DES47_101329</name>
</gene>
<evidence type="ECO:0000313" key="8">
    <source>
        <dbReference type="Proteomes" id="UP000295361"/>
    </source>
</evidence>
<feature type="domain" description="CusB-like beta-barrel" evidence="6">
    <location>
        <begin position="219"/>
        <end position="292"/>
    </location>
</feature>
<dbReference type="RefSeq" id="WP_133698917.1">
    <property type="nucleotide sequence ID" value="NZ_SNXS01000001.1"/>
</dbReference>
<name>A0A4R6QU30_9BURK</name>
<dbReference type="SUPFAM" id="SSF111369">
    <property type="entry name" value="HlyD-like secretion proteins"/>
    <property type="match status" value="1"/>
</dbReference>
<evidence type="ECO:0000259" key="5">
    <source>
        <dbReference type="Pfam" id="PF25917"/>
    </source>
</evidence>
<dbReference type="InParanoid" id="A0A4R6QU30"/>
<dbReference type="FunFam" id="2.40.30.170:FF:000010">
    <property type="entry name" value="Efflux RND transporter periplasmic adaptor subunit"/>
    <property type="match status" value="1"/>
</dbReference>
<evidence type="ECO:0000256" key="1">
    <source>
        <dbReference type="ARBA" id="ARBA00009477"/>
    </source>
</evidence>
<feature type="compositionally biased region" description="Gly residues" evidence="3">
    <location>
        <begin position="44"/>
        <end position="58"/>
    </location>
</feature>
<dbReference type="GO" id="GO:0015562">
    <property type="term" value="F:efflux transmembrane transporter activity"/>
    <property type="evidence" value="ECO:0007669"/>
    <property type="project" value="TreeGrafter"/>
</dbReference>
<dbReference type="InterPro" id="IPR006143">
    <property type="entry name" value="RND_pump_MFP"/>
</dbReference>
<dbReference type="Gene3D" id="2.40.420.20">
    <property type="match status" value="1"/>
</dbReference>
<dbReference type="InterPro" id="IPR058792">
    <property type="entry name" value="Beta-barrel_RND_2"/>
</dbReference>
<feature type="region of interest" description="Disordered" evidence="3">
    <location>
        <begin position="32"/>
        <end position="61"/>
    </location>
</feature>
<accession>A0A4R6QU30</accession>
<evidence type="ECO:0000313" key="7">
    <source>
        <dbReference type="EMBL" id="TDP74272.1"/>
    </source>
</evidence>
<dbReference type="Pfam" id="PF25954">
    <property type="entry name" value="Beta-barrel_RND_2"/>
    <property type="match status" value="1"/>
</dbReference>
<dbReference type="GO" id="GO:1990281">
    <property type="term" value="C:efflux pump complex"/>
    <property type="evidence" value="ECO:0007669"/>
    <property type="project" value="TreeGrafter"/>
</dbReference>
<evidence type="ECO:0000259" key="6">
    <source>
        <dbReference type="Pfam" id="PF25954"/>
    </source>
</evidence>
<feature type="coiled-coil region" evidence="2">
    <location>
        <begin position="159"/>
        <end position="186"/>
    </location>
</feature>
<dbReference type="Gene3D" id="1.10.287.470">
    <property type="entry name" value="Helix hairpin bin"/>
    <property type="match status" value="1"/>
</dbReference>
<proteinExistence type="inferred from homology"/>
<evidence type="ECO:0000256" key="2">
    <source>
        <dbReference type="SAM" id="Coils"/>
    </source>
</evidence>
<evidence type="ECO:0000256" key="3">
    <source>
        <dbReference type="SAM" id="MobiDB-lite"/>
    </source>
</evidence>
<dbReference type="Gene3D" id="2.40.50.100">
    <property type="match status" value="1"/>
</dbReference>
<sequence length="398" mass="41883">MSFKKLHTLVAVVALVAISGVAYWWQHRPGPMPAAGAASPASGQGQGQPGRSGPGGPSGPVSIEVGRVAVMSLRDEAQAVGSLRSRQAVVLRPEVSGRISALGFTDGQRVRKGQLMVQLDDALQVAQLQQAEAQAGIARTSLQRNRELLAQNFVSASVVDQAQANLQVAEAQVALAKAQLSRLKIVAPFDALVGIRSVNLGDYVKDGADLVSIEDSSSMWVEFRLPERFVPRLKAGQGVDMTLDALPKQVFQAKVDVVDVQFDANGRSMLVRAKLMGPTADLRSGLFARVNVVLGERPNALVVPEEALVPQGGKQYIIKVVDGPKGKQSQRVEARLGMRVPGKVELLGGVQDGDVVVTAGQARLMRGDGLPVKIVDVDKQGGAPRSAAASGPVSAASR</sequence>
<keyword evidence="8" id="KW-1185">Reference proteome</keyword>
<feature type="domain" description="Multidrug resistance protein MdtA-like alpha-helical hairpin" evidence="4">
    <location>
        <begin position="126"/>
        <end position="181"/>
    </location>
</feature>
<dbReference type="InterPro" id="IPR058625">
    <property type="entry name" value="MdtA-like_BSH"/>
</dbReference>
<comment type="caution">
    <text evidence="7">The sequence shown here is derived from an EMBL/GenBank/DDBJ whole genome shotgun (WGS) entry which is preliminary data.</text>
</comment>
<comment type="similarity">
    <text evidence="1">Belongs to the membrane fusion protein (MFP) (TC 8.A.1) family.</text>
</comment>
<protein>
    <submittedName>
        <fullName evidence="7">Membrane fusion protein (Multidrug efflux system)</fullName>
    </submittedName>
</protein>
<organism evidence="7 8">
    <name type="scientific">Roseateles toxinivorans</name>
    <dbReference type="NCBI Taxonomy" id="270368"/>
    <lineage>
        <taxon>Bacteria</taxon>
        <taxon>Pseudomonadati</taxon>
        <taxon>Pseudomonadota</taxon>
        <taxon>Betaproteobacteria</taxon>
        <taxon>Burkholderiales</taxon>
        <taxon>Sphaerotilaceae</taxon>
        <taxon>Roseateles</taxon>
    </lineage>
</organism>
<dbReference type="NCBIfam" id="TIGR01730">
    <property type="entry name" value="RND_mfp"/>
    <property type="match status" value="1"/>
</dbReference>
<dbReference type="Pfam" id="PF25876">
    <property type="entry name" value="HH_MFP_RND"/>
    <property type="match status" value="1"/>
</dbReference>
<dbReference type="InterPro" id="IPR058624">
    <property type="entry name" value="MdtA-like_HH"/>
</dbReference>
<feature type="compositionally biased region" description="Low complexity" evidence="3">
    <location>
        <begin position="33"/>
        <end position="43"/>
    </location>
</feature>
<feature type="domain" description="Multidrug resistance protein MdtA-like barrel-sandwich hybrid" evidence="5">
    <location>
        <begin position="89"/>
        <end position="208"/>
    </location>
</feature>
<dbReference type="OrthoDB" id="9768185at2"/>
<evidence type="ECO:0000259" key="4">
    <source>
        <dbReference type="Pfam" id="PF25876"/>
    </source>
</evidence>